<dbReference type="Proteomes" id="UP001152797">
    <property type="component" value="Unassembled WGS sequence"/>
</dbReference>
<accession>A0A9P1CXX9</accession>
<keyword evidence="2" id="KW-0472">Membrane</keyword>
<organism evidence="3">
    <name type="scientific">Cladocopium goreaui</name>
    <dbReference type="NCBI Taxonomy" id="2562237"/>
    <lineage>
        <taxon>Eukaryota</taxon>
        <taxon>Sar</taxon>
        <taxon>Alveolata</taxon>
        <taxon>Dinophyceae</taxon>
        <taxon>Suessiales</taxon>
        <taxon>Symbiodiniaceae</taxon>
        <taxon>Cladocopium</taxon>
    </lineage>
</organism>
<gene>
    <name evidence="3" type="ORF">C1SCF055_LOCUS25937</name>
</gene>
<evidence type="ECO:0000256" key="1">
    <source>
        <dbReference type="SAM" id="MobiDB-lite"/>
    </source>
</evidence>
<evidence type="ECO:0000313" key="3">
    <source>
        <dbReference type="EMBL" id="CAI3999763.1"/>
    </source>
</evidence>
<reference evidence="3" key="1">
    <citation type="submission" date="2022-10" db="EMBL/GenBank/DDBJ databases">
        <authorList>
            <person name="Chen Y."/>
            <person name="Dougan E. K."/>
            <person name="Chan C."/>
            <person name="Rhodes N."/>
            <person name="Thang M."/>
        </authorList>
    </citation>
    <scope>NUCLEOTIDE SEQUENCE</scope>
</reference>
<dbReference type="EMBL" id="CAMXCT030002673">
    <property type="protein sequence ID" value="CAL4787075.1"/>
    <property type="molecule type" value="Genomic_DNA"/>
</dbReference>
<dbReference type="EMBL" id="CAMXCT010002673">
    <property type="protein sequence ID" value="CAI3999763.1"/>
    <property type="molecule type" value="Genomic_DNA"/>
</dbReference>
<name>A0A9P1CXX9_9DINO</name>
<feature type="compositionally biased region" description="Basic and acidic residues" evidence="1">
    <location>
        <begin position="130"/>
        <end position="142"/>
    </location>
</feature>
<evidence type="ECO:0000313" key="5">
    <source>
        <dbReference type="Proteomes" id="UP001152797"/>
    </source>
</evidence>
<evidence type="ECO:0000256" key="2">
    <source>
        <dbReference type="SAM" id="Phobius"/>
    </source>
</evidence>
<evidence type="ECO:0000313" key="4">
    <source>
        <dbReference type="EMBL" id="CAL1153138.1"/>
    </source>
</evidence>
<protein>
    <submittedName>
        <fullName evidence="3">Uncharacterized protein</fullName>
    </submittedName>
</protein>
<keyword evidence="2" id="KW-1133">Transmembrane helix</keyword>
<feature type="transmembrane region" description="Helical" evidence="2">
    <location>
        <begin position="6"/>
        <end position="24"/>
    </location>
</feature>
<dbReference type="EMBL" id="CAMXCT020002673">
    <property type="protein sequence ID" value="CAL1153138.1"/>
    <property type="molecule type" value="Genomic_DNA"/>
</dbReference>
<dbReference type="AlphaFoldDB" id="A0A9P1CXX9"/>
<feature type="region of interest" description="Disordered" evidence="1">
    <location>
        <begin position="130"/>
        <end position="178"/>
    </location>
</feature>
<reference evidence="4" key="2">
    <citation type="submission" date="2024-04" db="EMBL/GenBank/DDBJ databases">
        <authorList>
            <person name="Chen Y."/>
            <person name="Shah S."/>
            <person name="Dougan E. K."/>
            <person name="Thang M."/>
            <person name="Chan C."/>
        </authorList>
    </citation>
    <scope>NUCLEOTIDE SEQUENCE [LARGE SCALE GENOMIC DNA]</scope>
</reference>
<proteinExistence type="predicted"/>
<keyword evidence="5" id="KW-1185">Reference proteome</keyword>
<sequence length="193" mass="21328">MELDGRGAVMLTLLVAALGVSLWLRWRKGVRAEVQWLQKDVTVRTAKDVPFLVCCRPPPKADLVMNYKVIFSATQQVCAEGVGFVGVVDKVNLSKTGFGSYRLEVQIQSLNLTLSADIEKRIASFEEEAAKARASRPPKEPVMKIPGWPQNLPEDPGGIRRSRGWSKMDPRGAGPKSACRIMAPGRGRIRLRC</sequence>
<keyword evidence="2" id="KW-0812">Transmembrane</keyword>
<comment type="caution">
    <text evidence="3">The sequence shown here is derived from an EMBL/GenBank/DDBJ whole genome shotgun (WGS) entry which is preliminary data.</text>
</comment>